<proteinExistence type="predicted"/>
<evidence type="ECO:0000313" key="2">
    <source>
        <dbReference type="EMBL" id="OIP65341.1"/>
    </source>
</evidence>
<evidence type="ECO:0000256" key="1">
    <source>
        <dbReference type="SAM" id="Phobius"/>
    </source>
</evidence>
<organism evidence="2 3">
    <name type="scientific">Candidatus Nomurabacteria bacterium CG2_30_43_9</name>
    <dbReference type="NCBI Taxonomy" id="1805283"/>
    <lineage>
        <taxon>Bacteria</taxon>
        <taxon>Candidatus Nomuraibacteriota</taxon>
    </lineage>
</organism>
<sequence>MQGIEFEEDKNFSGIKSKAIEPTVARQGFIMKLMVRIGFADNATANLVLLSFAALLFGTAIFLYAEILVEPEKDWSLDARAILEAHEYKR</sequence>
<evidence type="ECO:0000313" key="3">
    <source>
        <dbReference type="Proteomes" id="UP000182059"/>
    </source>
</evidence>
<keyword evidence="1" id="KW-0812">Transmembrane</keyword>
<keyword evidence="1" id="KW-1133">Transmembrane helix</keyword>
<name>A0A1J5FYI7_9BACT</name>
<comment type="caution">
    <text evidence="2">The sequence shown here is derived from an EMBL/GenBank/DDBJ whole genome shotgun (WGS) entry which is preliminary data.</text>
</comment>
<dbReference type="Proteomes" id="UP000182059">
    <property type="component" value="Unassembled WGS sequence"/>
</dbReference>
<dbReference type="EMBL" id="MNYX01000050">
    <property type="protein sequence ID" value="OIP65341.1"/>
    <property type="molecule type" value="Genomic_DNA"/>
</dbReference>
<feature type="transmembrane region" description="Helical" evidence="1">
    <location>
        <begin position="43"/>
        <end position="65"/>
    </location>
</feature>
<keyword evidence="1" id="KW-0472">Membrane</keyword>
<accession>A0A1J5FYI7</accession>
<reference evidence="2 3" key="1">
    <citation type="journal article" date="2016" name="Environ. Microbiol.">
        <title>Genomic resolution of a cold subsurface aquifer community provides metabolic insights for novel microbes adapted to high CO concentrations.</title>
        <authorList>
            <person name="Probst A.J."/>
            <person name="Castelle C.J."/>
            <person name="Singh A."/>
            <person name="Brown C.T."/>
            <person name="Anantharaman K."/>
            <person name="Sharon I."/>
            <person name="Hug L.A."/>
            <person name="Burstein D."/>
            <person name="Emerson J.B."/>
            <person name="Thomas B.C."/>
            <person name="Banfield J.F."/>
        </authorList>
    </citation>
    <scope>NUCLEOTIDE SEQUENCE [LARGE SCALE GENOMIC DNA]</scope>
    <source>
        <strain evidence="2">CG2_30_43_9</strain>
    </source>
</reference>
<gene>
    <name evidence="2" type="ORF">AUK15_01935</name>
</gene>
<dbReference type="AlphaFoldDB" id="A0A1J5FYI7"/>
<protein>
    <submittedName>
        <fullName evidence="2">Uncharacterized protein</fullName>
    </submittedName>
</protein>